<proteinExistence type="predicted"/>
<keyword evidence="3" id="KW-1185">Reference proteome</keyword>
<evidence type="ECO:0000259" key="1">
    <source>
        <dbReference type="Pfam" id="PF12680"/>
    </source>
</evidence>
<feature type="domain" description="SnoaL-like" evidence="1">
    <location>
        <begin position="11"/>
        <end position="105"/>
    </location>
</feature>
<organism evidence="2 3">
    <name type="scientific">Paraburkholderia edwinii</name>
    <dbReference type="NCBI Taxonomy" id="2861782"/>
    <lineage>
        <taxon>Bacteria</taxon>
        <taxon>Pseudomonadati</taxon>
        <taxon>Pseudomonadota</taxon>
        <taxon>Betaproteobacteria</taxon>
        <taxon>Burkholderiales</taxon>
        <taxon>Burkholderiaceae</taxon>
        <taxon>Paraburkholderia</taxon>
    </lineage>
</organism>
<dbReference type="EMBL" id="CP080096">
    <property type="protein sequence ID" value="QYD73739.1"/>
    <property type="molecule type" value="Genomic_DNA"/>
</dbReference>
<dbReference type="Gene3D" id="3.10.450.50">
    <property type="match status" value="1"/>
</dbReference>
<protein>
    <submittedName>
        <fullName evidence="2">Nuclear transport factor 2 family protein</fullName>
    </submittedName>
</protein>
<sequence>MNDRSTVDEIVRRAYAAYEAKDRAALEATLADHFTFTSPQDDRIDRRTYFERCWPINEEIEYCRIEKLFVEGNEAFVRYACKRKGGAPFRNAELFRVESGKIVEVQVFFGFTAHDIAAA</sequence>
<evidence type="ECO:0000313" key="3">
    <source>
        <dbReference type="Proteomes" id="UP000826462"/>
    </source>
</evidence>
<reference evidence="2 3" key="1">
    <citation type="submission" date="2021-07" db="EMBL/GenBank/DDBJ databases">
        <title>Paraburkholderia edwinii protects Aspergillus sp. from phenazines by acting as a toxin sponge.</title>
        <authorList>
            <person name="Dahlstrom K.M."/>
            <person name="Newman D.K."/>
        </authorList>
    </citation>
    <scope>NUCLEOTIDE SEQUENCE [LARGE SCALE GENOMIC DNA]</scope>
    <source>
        <strain evidence="2 3">Pe01</strain>
    </source>
</reference>
<dbReference type="Pfam" id="PF12680">
    <property type="entry name" value="SnoaL_2"/>
    <property type="match status" value="1"/>
</dbReference>
<dbReference type="SUPFAM" id="SSF54427">
    <property type="entry name" value="NTF2-like"/>
    <property type="match status" value="1"/>
</dbReference>
<gene>
    <name evidence="2" type="ORF">KZJ38_23780</name>
</gene>
<accession>A0ABX8UXL7</accession>
<evidence type="ECO:0000313" key="2">
    <source>
        <dbReference type="EMBL" id="QYD73739.1"/>
    </source>
</evidence>
<dbReference type="InterPro" id="IPR032710">
    <property type="entry name" value="NTF2-like_dom_sf"/>
</dbReference>
<dbReference type="InterPro" id="IPR037401">
    <property type="entry name" value="SnoaL-like"/>
</dbReference>
<dbReference type="Proteomes" id="UP000826462">
    <property type="component" value="Chromosome 2"/>
</dbReference>
<name>A0ABX8UXL7_9BURK</name>